<dbReference type="AlphaFoldDB" id="A0A2P5BHP0"/>
<gene>
    <name evidence="1" type="ORF">PanWU01x14_238430</name>
</gene>
<evidence type="ECO:0000313" key="1">
    <source>
        <dbReference type="EMBL" id="PON48314.1"/>
    </source>
</evidence>
<organism evidence="1 2">
    <name type="scientific">Parasponia andersonii</name>
    <name type="common">Sponia andersonii</name>
    <dbReference type="NCBI Taxonomy" id="3476"/>
    <lineage>
        <taxon>Eukaryota</taxon>
        <taxon>Viridiplantae</taxon>
        <taxon>Streptophyta</taxon>
        <taxon>Embryophyta</taxon>
        <taxon>Tracheophyta</taxon>
        <taxon>Spermatophyta</taxon>
        <taxon>Magnoliopsida</taxon>
        <taxon>eudicotyledons</taxon>
        <taxon>Gunneridae</taxon>
        <taxon>Pentapetalae</taxon>
        <taxon>rosids</taxon>
        <taxon>fabids</taxon>
        <taxon>Rosales</taxon>
        <taxon>Cannabaceae</taxon>
        <taxon>Parasponia</taxon>
    </lineage>
</organism>
<dbReference type="Proteomes" id="UP000237105">
    <property type="component" value="Unassembled WGS sequence"/>
</dbReference>
<accession>A0A2P5BHP0</accession>
<evidence type="ECO:0000313" key="2">
    <source>
        <dbReference type="Proteomes" id="UP000237105"/>
    </source>
</evidence>
<name>A0A2P5BHP0_PARAD</name>
<sequence>MNFKGEMARGFWQALIELLERWLAGVSRLMGDSQKKFRLSKLRLLILIKEVLSMALGDGLKLWKRSWIVSLDLKSIIGSNALV</sequence>
<comment type="caution">
    <text evidence="1">The sequence shown here is derived from an EMBL/GenBank/DDBJ whole genome shotgun (WGS) entry which is preliminary data.</text>
</comment>
<dbReference type="EMBL" id="JXTB01000279">
    <property type="protein sequence ID" value="PON48314.1"/>
    <property type="molecule type" value="Genomic_DNA"/>
</dbReference>
<reference evidence="2" key="1">
    <citation type="submission" date="2016-06" db="EMBL/GenBank/DDBJ databases">
        <title>Parallel loss of symbiosis genes in relatives of nitrogen-fixing non-legume Parasponia.</title>
        <authorList>
            <person name="Van Velzen R."/>
            <person name="Holmer R."/>
            <person name="Bu F."/>
            <person name="Rutten L."/>
            <person name="Van Zeijl A."/>
            <person name="Liu W."/>
            <person name="Santuari L."/>
            <person name="Cao Q."/>
            <person name="Sharma T."/>
            <person name="Shen D."/>
            <person name="Roswanjaya Y."/>
            <person name="Wardhani T."/>
            <person name="Kalhor M.S."/>
            <person name="Jansen J."/>
            <person name="Van den Hoogen J."/>
            <person name="Gungor B."/>
            <person name="Hartog M."/>
            <person name="Hontelez J."/>
            <person name="Verver J."/>
            <person name="Yang W.-C."/>
            <person name="Schijlen E."/>
            <person name="Repin R."/>
            <person name="Schilthuizen M."/>
            <person name="Schranz E."/>
            <person name="Heidstra R."/>
            <person name="Miyata K."/>
            <person name="Fedorova E."/>
            <person name="Kohlen W."/>
            <person name="Bisseling T."/>
            <person name="Smit S."/>
            <person name="Geurts R."/>
        </authorList>
    </citation>
    <scope>NUCLEOTIDE SEQUENCE [LARGE SCALE GENOMIC DNA]</scope>
    <source>
        <strain evidence="2">cv. WU1-14</strain>
    </source>
</reference>
<protein>
    <submittedName>
        <fullName evidence="1">Uncharacterized protein</fullName>
    </submittedName>
</protein>
<keyword evidence="2" id="KW-1185">Reference proteome</keyword>
<proteinExistence type="predicted"/>